<evidence type="ECO:0000256" key="3">
    <source>
        <dbReference type="ARBA" id="ARBA00022989"/>
    </source>
</evidence>
<keyword evidence="3 5" id="KW-1133">Transmembrane helix</keyword>
<keyword evidence="5" id="KW-0653">Protein transport</keyword>
<dbReference type="NCBIfam" id="TIGR00945">
    <property type="entry name" value="tatC"/>
    <property type="match status" value="1"/>
</dbReference>
<comment type="function">
    <text evidence="5">Part of the twin-arginine translocation (Tat) system that transports large folded proteins containing a characteristic twin-arginine motif in their signal peptide across membranes.</text>
</comment>
<dbReference type="GO" id="GO:0043953">
    <property type="term" value="P:protein transport by the Tat complex"/>
    <property type="evidence" value="ECO:0007669"/>
    <property type="project" value="UniProtKB-UniRule"/>
</dbReference>
<feature type="transmembrane region" description="Helical" evidence="5">
    <location>
        <begin position="234"/>
        <end position="253"/>
    </location>
</feature>
<dbReference type="Proteomes" id="UP000673975">
    <property type="component" value="Unassembled WGS sequence"/>
</dbReference>
<evidence type="ECO:0000256" key="2">
    <source>
        <dbReference type="ARBA" id="ARBA00022692"/>
    </source>
</evidence>
<keyword evidence="5" id="KW-1003">Cell membrane</keyword>
<dbReference type="InterPro" id="IPR002033">
    <property type="entry name" value="TatC"/>
</dbReference>
<keyword evidence="2 5" id="KW-0812">Transmembrane</keyword>
<feature type="transmembrane region" description="Helical" evidence="5">
    <location>
        <begin position="212"/>
        <end position="228"/>
    </location>
</feature>
<dbReference type="GO" id="GO:0009977">
    <property type="term" value="F:proton motive force dependent protein transmembrane transporter activity"/>
    <property type="evidence" value="ECO:0007669"/>
    <property type="project" value="TreeGrafter"/>
</dbReference>
<dbReference type="Pfam" id="PF00902">
    <property type="entry name" value="TatC"/>
    <property type="match status" value="1"/>
</dbReference>
<organism evidence="6 7">
    <name type="scientific">Natronogracilivirga saccharolytica</name>
    <dbReference type="NCBI Taxonomy" id="2812953"/>
    <lineage>
        <taxon>Bacteria</taxon>
        <taxon>Pseudomonadati</taxon>
        <taxon>Balneolota</taxon>
        <taxon>Balneolia</taxon>
        <taxon>Balneolales</taxon>
        <taxon>Cyclonatronaceae</taxon>
        <taxon>Natronogracilivirga</taxon>
    </lineage>
</organism>
<evidence type="ECO:0000313" key="7">
    <source>
        <dbReference type="Proteomes" id="UP000673975"/>
    </source>
</evidence>
<gene>
    <name evidence="5 6" type="primary">tatC</name>
    <name evidence="6" type="ORF">NATSA_14080</name>
</gene>
<comment type="subcellular location">
    <subcellularLocation>
        <location evidence="5">Cell membrane</location>
        <topology evidence="5">Multi-pass membrane protein</topology>
    </subcellularLocation>
    <subcellularLocation>
        <location evidence="1">Membrane</location>
        <topology evidence="1">Multi-pass membrane protein</topology>
    </subcellularLocation>
</comment>
<feature type="transmembrane region" description="Helical" evidence="5">
    <location>
        <begin position="130"/>
        <end position="154"/>
    </location>
</feature>
<comment type="subunit">
    <text evidence="5">Forms a complex with TatA.</text>
</comment>
<dbReference type="HAMAP" id="MF_00902">
    <property type="entry name" value="TatC"/>
    <property type="match status" value="1"/>
</dbReference>
<comment type="similarity">
    <text evidence="5">Belongs to the TatC family.</text>
</comment>
<protein>
    <recommendedName>
        <fullName evidence="5">Sec-independent protein translocase protein TatC</fullName>
    </recommendedName>
</protein>
<evidence type="ECO:0000256" key="5">
    <source>
        <dbReference type="HAMAP-Rule" id="MF_00902"/>
    </source>
</evidence>
<dbReference type="AlphaFoldDB" id="A0A8J7UWL4"/>
<evidence type="ECO:0000256" key="1">
    <source>
        <dbReference type="ARBA" id="ARBA00004141"/>
    </source>
</evidence>
<dbReference type="GO" id="GO:0065002">
    <property type="term" value="P:intracellular protein transmembrane transport"/>
    <property type="evidence" value="ECO:0007669"/>
    <property type="project" value="TreeGrafter"/>
</dbReference>
<keyword evidence="5" id="KW-0811">Translocation</keyword>
<evidence type="ECO:0000313" key="6">
    <source>
        <dbReference type="EMBL" id="MBP3193801.1"/>
    </source>
</evidence>
<dbReference type="EMBL" id="JAFIDN010000014">
    <property type="protein sequence ID" value="MBP3193801.1"/>
    <property type="molecule type" value="Genomic_DNA"/>
</dbReference>
<comment type="caution">
    <text evidence="6">The sequence shown here is derived from an EMBL/GenBank/DDBJ whole genome shotgun (WGS) entry which is preliminary data.</text>
</comment>
<keyword evidence="4 5" id="KW-0472">Membrane</keyword>
<reference evidence="6" key="1">
    <citation type="submission" date="2021-02" db="EMBL/GenBank/DDBJ databases">
        <title>Natronogracilivirga saccharolytica gen. nov. sp. nov. a new anaerobic, haloalkiliphilic carbohydrate-fermenting bacterium from soda lake and proposing of Cyclonatronumiaceae fam. nov. in the phylum Balneolaeota.</title>
        <authorList>
            <person name="Zhilina T.N."/>
            <person name="Sorokin D.Y."/>
            <person name="Zavarzina D.G."/>
            <person name="Toshchakov S.V."/>
            <person name="Kublanov I.V."/>
        </authorList>
    </citation>
    <scope>NUCLEOTIDE SEQUENCE</scope>
    <source>
        <strain evidence="6">Z-1702</strain>
    </source>
</reference>
<dbReference type="PRINTS" id="PR01840">
    <property type="entry name" value="TATCFAMILY"/>
</dbReference>
<dbReference type="GO" id="GO:0033281">
    <property type="term" value="C:TAT protein transport complex"/>
    <property type="evidence" value="ECO:0007669"/>
    <property type="project" value="UniProtKB-UniRule"/>
</dbReference>
<accession>A0A8J7UWL4</accession>
<feature type="transmembrane region" description="Helical" evidence="5">
    <location>
        <begin position="174"/>
        <end position="200"/>
    </location>
</feature>
<dbReference type="PANTHER" id="PTHR30371">
    <property type="entry name" value="SEC-INDEPENDENT PROTEIN TRANSLOCASE PROTEIN TATC"/>
    <property type="match status" value="1"/>
</dbReference>
<keyword evidence="5" id="KW-0813">Transport</keyword>
<dbReference type="PANTHER" id="PTHR30371:SF0">
    <property type="entry name" value="SEC-INDEPENDENT PROTEIN TRANSLOCASE PROTEIN TATC, CHLOROPLASTIC-RELATED"/>
    <property type="match status" value="1"/>
</dbReference>
<name>A0A8J7UWL4_9BACT</name>
<feature type="transmembrane region" description="Helical" evidence="5">
    <location>
        <begin position="33"/>
        <end position="52"/>
    </location>
</feature>
<feature type="transmembrane region" description="Helical" evidence="5">
    <location>
        <begin position="89"/>
        <end position="109"/>
    </location>
</feature>
<proteinExistence type="inferred from homology"/>
<evidence type="ECO:0000256" key="4">
    <source>
        <dbReference type="ARBA" id="ARBA00023136"/>
    </source>
</evidence>
<sequence length="273" mass="30868">MGDTPPRAASPGLPEEMSFLDHLEEFRWRILKGLMGIGIGVIVAFFFSDFIMDKVLLGPAKGDFFMYQLVGINAGDLDLQNRRLPGQFFTYWGTLLVVGFIIGVPAFFYQLWAFIAPALEPGERKGTRFVVFNITMLFIMGVAFGYLILTPFAVQFFSNFQISESVRNDIDINAYFSALTLWSLSSGLIFQLPMVSYILSKIGLLTPELLRKHRKWAIIVCFILAAFLTPPDPISQLIIAFPLLLLYQLGIYISKVVNRKRDREIFGAEGRPE</sequence>
<keyword evidence="7" id="KW-1185">Reference proteome</keyword>